<dbReference type="GO" id="GO:0005634">
    <property type="term" value="C:nucleus"/>
    <property type="evidence" value="ECO:0007669"/>
    <property type="project" value="UniProtKB-SubCell"/>
</dbReference>
<dbReference type="InterPro" id="IPR038564">
    <property type="entry name" value="Maf1_sf"/>
</dbReference>
<evidence type="ECO:0000256" key="1">
    <source>
        <dbReference type="PIRNR" id="PIRNR037240"/>
    </source>
</evidence>
<dbReference type="FunFam" id="3.40.1000.50:FF:000003">
    <property type="entry name" value="Repressor of RNA polymerase III transcription MAF1"/>
    <property type="match status" value="1"/>
</dbReference>
<dbReference type="GO" id="GO:0000994">
    <property type="term" value="F:RNA polymerase III core binding"/>
    <property type="evidence" value="ECO:0007669"/>
    <property type="project" value="TreeGrafter"/>
</dbReference>
<dbReference type="PANTHER" id="PTHR22504">
    <property type="entry name" value="REPRESSOR OF RNA POLYMERASE III TRANSCRIPTION MAF1"/>
    <property type="match status" value="1"/>
</dbReference>
<dbReference type="AlphaFoldDB" id="A0A1Y5IE66"/>
<dbReference type="PANTHER" id="PTHR22504:SF0">
    <property type="entry name" value="REPRESSOR OF RNA POLYMERASE III TRANSCRIPTION MAF1 HOMOLOG"/>
    <property type="match status" value="1"/>
</dbReference>
<protein>
    <recommendedName>
        <fullName evidence="1">Repressor of RNA polymerase III transcription</fullName>
    </recommendedName>
</protein>
<organism evidence="3">
    <name type="scientific">Ostreococcus tauri</name>
    <name type="common">Marine green alga</name>
    <dbReference type="NCBI Taxonomy" id="70448"/>
    <lineage>
        <taxon>Eukaryota</taxon>
        <taxon>Viridiplantae</taxon>
        <taxon>Chlorophyta</taxon>
        <taxon>Mamiellophyceae</taxon>
        <taxon>Mamiellales</taxon>
        <taxon>Bathycoccaceae</taxon>
        <taxon>Ostreococcus</taxon>
    </lineage>
</organism>
<dbReference type="Pfam" id="PF09174">
    <property type="entry name" value="Maf1"/>
    <property type="match status" value="1"/>
</dbReference>
<sequence length="267" mass="29886">MKLLVDHDLAALNAFLASVNVGDYVVSGQVENYSCACEMTRATEATRGCKLAGTDKKLSRSLDAEVVTAMASSPTTLSSSPVGPLTDSHSRKTLIYLILTLNHIYPDYDFSSLRAEHFTKEGTLSSVKADIDMLLMESGKVWSARYGDEEDFLEVLWKTIDDAIDVCDCDVYSYTALSEGDLFTDEGNLWSFNYFFYNKKLKRILYFTMHARSKTMMDNKDEDDDDDDEDLDLGESGDAGTGYTSYDPAGSTWNSFEDSMMFDEMDM</sequence>
<keyword evidence="1" id="KW-0539">Nucleus</keyword>
<dbReference type="eggNOG" id="KOG3104">
    <property type="taxonomic scope" value="Eukaryota"/>
</dbReference>
<accession>A0A1Y5IE66</accession>
<dbReference type="InterPro" id="IPR015257">
    <property type="entry name" value="Maf1"/>
</dbReference>
<keyword evidence="1" id="KW-0804">Transcription</keyword>
<feature type="compositionally biased region" description="Acidic residues" evidence="2">
    <location>
        <begin position="220"/>
        <end position="235"/>
    </location>
</feature>
<keyword evidence="1" id="KW-0805">Transcription regulation</keyword>
<comment type="subcellular location">
    <subcellularLocation>
        <location evidence="1">Nucleus</location>
    </subcellularLocation>
</comment>
<name>A0A1Y5IE66_OSTTA</name>
<gene>
    <name evidence="3" type="ORF">BE221DRAFT_69456</name>
</gene>
<reference evidence="3" key="1">
    <citation type="submission" date="2017-04" db="EMBL/GenBank/DDBJ databases">
        <title>Population genomics of picophytoplankton unveils novel chromosome hypervariability.</title>
        <authorList>
            <consortium name="DOE Joint Genome Institute"/>
            <person name="Blanc-Mathieu R."/>
            <person name="Krasovec M."/>
            <person name="Hebrard M."/>
            <person name="Yau S."/>
            <person name="Desgranges E."/>
            <person name="Martin J."/>
            <person name="Schackwitz W."/>
            <person name="Kuo A."/>
            <person name="Salin G."/>
            <person name="Donnadieu C."/>
            <person name="Desdevises Y."/>
            <person name="Sanchez-Ferandin S."/>
            <person name="Moreau H."/>
            <person name="Rivals E."/>
            <person name="Grigoriev I.V."/>
            <person name="Grimsley N."/>
            <person name="Eyre-Walker A."/>
            <person name="Piganeau G."/>
        </authorList>
    </citation>
    <scope>NUCLEOTIDE SEQUENCE [LARGE SCALE GENOMIC DNA]</scope>
    <source>
        <strain evidence="3">RCC 1115</strain>
    </source>
</reference>
<dbReference type="Proteomes" id="UP000195557">
    <property type="component" value="Unassembled WGS sequence"/>
</dbReference>
<evidence type="ECO:0000313" key="3">
    <source>
        <dbReference type="EMBL" id="OUS47890.1"/>
    </source>
</evidence>
<dbReference type="PIRSF" id="PIRSF037240">
    <property type="entry name" value="RNA_polIII_Trep_MAF1"/>
    <property type="match status" value="1"/>
</dbReference>
<evidence type="ECO:0000256" key="2">
    <source>
        <dbReference type="SAM" id="MobiDB-lite"/>
    </source>
</evidence>
<proteinExistence type="inferred from homology"/>
<feature type="region of interest" description="Disordered" evidence="2">
    <location>
        <begin position="217"/>
        <end position="255"/>
    </location>
</feature>
<dbReference type="EMBL" id="KZ155776">
    <property type="protein sequence ID" value="OUS47890.1"/>
    <property type="molecule type" value="Genomic_DNA"/>
</dbReference>
<keyword evidence="1" id="KW-0678">Repressor</keyword>
<comment type="similarity">
    <text evidence="1">Belongs to the MAF1 family.</text>
</comment>
<dbReference type="GO" id="GO:0016480">
    <property type="term" value="P:negative regulation of transcription by RNA polymerase III"/>
    <property type="evidence" value="ECO:0007669"/>
    <property type="project" value="UniProtKB-UniRule"/>
</dbReference>
<dbReference type="Gene3D" id="3.40.1000.50">
    <property type="entry name" value="Repressor of RNA polymerase III transcription Maf1"/>
    <property type="match status" value="1"/>
</dbReference>